<evidence type="ECO:0000313" key="17">
    <source>
        <dbReference type="EMBL" id="TXK77707.1"/>
    </source>
</evidence>
<keyword evidence="9 17" id="KW-0418">Kinase</keyword>
<dbReference type="InterPro" id="IPR050398">
    <property type="entry name" value="HssS/ArlS-like"/>
</dbReference>
<feature type="transmembrane region" description="Helical" evidence="14">
    <location>
        <begin position="21"/>
        <end position="41"/>
    </location>
</feature>
<dbReference type="InterPro" id="IPR003594">
    <property type="entry name" value="HATPase_dom"/>
</dbReference>
<comment type="catalytic activity">
    <reaction evidence="1">
        <text>ATP + protein L-histidine = ADP + protein N-phospho-L-histidine.</text>
        <dbReference type="EC" id="2.7.13.3"/>
    </reaction>
</comment>
<evidence type="ECO:0000256" key="1">
    <source>
        <dbReference type="ARBA" id="ARBA00000085"/>
    </source>
</evidence>
<evidence type="ECO:0000256" key="12">
    <source>
        <dbReference type="ARBA" id="ARBA00023012"/>
    </source>
</evidence>
<name>A0A5C8LMC3_9GAMM</name>
<evidence type="ECO:0000313" key="18">
    <source>
        <dbReference type="Proteomes" id="UP000321814"/>
    </source>
</evidence>
<dbReference type="GO" id="GO:0005524">
    <property type="term" value="F:ATP binding"/>
    <property type="evidence" value="ECO:0007669"/>
    <property type="project" value="UniProtKB-KW"/>
</dbReference>
<evidence type="ECO:0000256" key="4">
    <source>
        <dbReference type="ARBA" id="ARBA00022475"/>
    </source>
</evidence>
<keyword evidence="12" id="KW-0902">Two-component regulatory system</keyword>
<dbReference type="SMART" id="SM00388">
    <property type="entry name" value="HisKA"/>
    <property type="match status" value="1"/>
</dbReference>
<keyword evidence="6" id="KW-0808">Transferase</keyword>
<evidence type="ECO:0000256" key="14">
    <source>
        <dbReference type="SAM" id="Phobius"/>
    </source>
</evidence>
<dbReference type="OrthoDB" id="9121563at2"/>
<dbReference type="Pfam" id="PF00512">
    <property type="entry name" value="HisKA"/>
    <property type="match status" value="1"/>
</dbReference>
<feature type="domain" description="Histidine kinase/HSP90-like ATPase" evidence="15">
    <location>
        <begin position="329"/>
        <end position="414"/>
    </location>
</feature>
<keyword evidence="11 14" id="KW-1133">Transmembrane helix</keyword>
<dbReference type="InterPro" id="IPR036097">
    <property type="entry name" value="HisK_dim/P_sf"/>
</dbReference>
<dbReference type="Gene3D" id="1.10.287.130">
    <property type="match status" value="1"/>
</dbReference>
<keyword evidence="18" id="KW-1185">Reference proteome</keyword>
<keyword evidence="4" id="KW-1003">Cell membrane</keyword>
<evidence type="ECO:0000259" key="15">
    <source>
        <dbReference type="SMART" id="SM00387"/>
    </source>
</evidence>
<dbReference type="AlphaFoldDB" id="A0A5C8LMC3"/>
<evidence type="ECO:0000256" key="11">
    <source>
        <dbReference type="ARBA" id="ARBA00022989"/>
    </source>
</evidence>
<dbReference type="SUPFAM" id="SSF47384">
    <property type="entry name" value="Homodimeric domain of signal transducing histidine kinase"/>
    <property type="match status" value="1"/>
</dbReference>
<sequence>MVRGISLFYKANSSFFRRVTLITSILSLVFISLFWLVILVAEDQMEVISLDHWLDAEARMFERDYQLQGTAADLPNHYEFDSYWSEEPMPLWLREYTTPGYYEHHLGPEDKHFLVRQHPSGKGLFYVVFKDNADDYLDEYESKLHLFTLLFGFAIMLFTVCYGVYMVRQMAVPLRNVVSKIKQMSPEQPSFVVEARFEELRTIEQALFDSKKHIAAFFQREQEFSRFAAHEIRTPLMVLQGSSELLQTILAEEPRCQKALLRIERACQDIALLTDTFLLLGKETIDAHHYQQLDLETVLREQLPLAQRAAISDTASWTIQVHQNIQLWAPQSFVRVVLINLLKNAFIHGNGELLVELNESQLRVSNHSSKERDSQGYGYGLVIVERICSRMGWQLDIQHQSVDFCVQISFSPEPKDTV</sequence>
<evidence type="ECO:0000259" key="16">
    <source>
        <dbReference type="SMART" id="SM00388"/>
    </source>
</evidence>
<reference evidence="17 18" key="1">
    <citation type="submission" date="2019-08" db="EMBL/GenBank/DDBJ databases">
        <title>Draft genome analysis of Rheinheimera tangshanensis isolated from the roots of fresh rice plants (Oryza sativa).</title>
        <authorList>
            <person name="Yu Q."/>
            <person name="Qi Y."/>
            <person name="Zhang H."/>
            <person name="Pu J."/>
        </authorList>
    </citation>
    <scope>NUCLEOTIDE SEQUENCE [LARGE SCALE GENOMIC DNA]</scope>
    <source>
        <strain evidence="17 18">JA3-B52</strain>
    </source>
</reference>
<feature type="domain" description="Signal transduction histidine kinase dimerisation/phosphoacceptor" evidence="16">
    <location>
        <begin position="220"/>
        <end position="286"/>
    </location>
</feature>
<comment type="subcellular location">
    <subcellularLocation>
        <location evidence="2">Cell membrane</location>
        <topology evidence="2">Multi-pass membrane protein</topology>
    </subcellularLocation>
</comment>
<evidence type="ECO:0000256" key="13">
    <source>
        <dbReference type="ARBA" id="ARBA00023136"/>
    </source>
</evidence>
<feature type="transmembrane region" description="Helical" evidence="14">
    <location>
        <begin position="144"/>
        <end position="165"/>
    </location>
</feature>
<evidence type="ECO:0000256" key="3">
    <source>
        <dbReference type="ARBA" id="ARBA00012438"/>
    </source>
</evidence>
<evidence type="ECO:0000256" key="9">
    <source>
        <dbReference type="ARBA" id="ARBA00022777"/>
    </source>
</evidence>
<evidence type="ECO:0000256" key="2">
    <source>
        <dbReference type="ARBA" id="ARBA00004651"/>
    </source>
</evidence>
<protein>
    <recommendedName>
        <fullName evidence="3">histidine kinase</fullName>
        <ecNumber evidence="3">2.7.13.3</ecNumber>
    </recommendedName>
</protein>
<dbReference type="PANTHER" id="PTHR45528">
    <property type="entry name" value="SENSOR HISTIDINE KINASE CPXA"/>
    <property type="match status" value="1"/>
</dbReference>
<keyword evidence="10" id="KW-0067">ATP-binding</keyword>
<dbReference type="CDD" id="cd00082">
    <property type="entry name" value="HisKA"/>
    <property type="match status" value="1"/>
</dbReference>
<keyword evidence="8" id="KW-0547">Nucleotide-binding</keyword>
<comment type="caution">
    <text evidence="17">The sequence shown here is derived from an EMBL/GenBank/DDBJ whole genome shotgun (WGS) entry which is preliminary data.</text>
</comment>
<keyword evidence="7 14" id="KW-0812">Transmembrane</keyword>
<proteinExistence type="predicted"/>
<dbReference type="InterPro" id="IPR003661">
    <property type="entry name" value="HisK_dim/P_dom"/>
</dbReference>
<dbReference type="GO" id="GO:0000155">
    <property type="term" value="F:phosphorelay sensor kinase activity"/>
    <property type="evidence" value="ECO:0007669"/>
    <property type="project" value="InterPro"/>
</dbReference>
<evidence type="ECO:0000256" key="5">
    <source>
        <dbReference type="ARBA" id="ARBA00022553"/>
    </source>
</evidence>
<dbReference type="SUPFAM" id="SSF55874">
    <property type="entry name" value="ATPase domain of HSP90 chaperone/DNA topoisomerase II/histidine kinase"/>
    <property type="match status" value="1"/>
</dbReference>
<keyword evidence="5" id="KW-0597">Phosphoprotein</keyword>
<evidence type="ECO:0000256" key="10">
    <source>
        <dbReference type="ARBA" id="ARBA00022840"/>
    </source>
</evidence>
<dbReference type="InterPro" id="IPR036890">
    <property type="entry name" value="HATPase_C_sf"/>
</dbReference>
<dbReference type="EC" id="2.7.13.3" evidence="3"/>
<keyword evidence="13 14" id="KW-0472">Membrane</keyword>
<accession>A0A5C8LMC3</accession>
<organism evidence="17 18">
    <name type="scientific">Rheinheimera tangshanensis</name>
    <dbReference type="NCBI Taxonomy" id="400153"/>
    <lineage>
        <taxon>Bacteria</taxon>
        <taxon>Pseudomonadati</taxon>
        <taxon>Pseudomonadota</taxon>
        <taxon>Gammaproteobacteria</taxon>
        <taxon>Chromatiales</taxon>
        <taxon>Chromatiaceae</taxon>
        <taxon>Rheinheimera</taxon>
    </lineage>
</organism>
<dbReference type="EMBL" id="VRLR01000018">
    <property type="protein sequence ID" value="TXK77707.1"/>
    <property type="molecule type" value="Genomic_DNA"/>
</dbReference>
<evidence type="ECO:0000256" key="7">
    <source>
        <dbReference type="ARBA" id="ARBA00022692"/>
    </source>
</evidence>
<dbReference type="PANTHER" id="PTHR45528:SF1">
    <property type="entry name" value="SENSOR HISTIDINE KINASE CPXA"/>
    <property type="match status" value="1"/>
</dbReference>
<dbReference type="GO" id="GO:0005886">
    <property type="term" value="C:plasma membrane"/>
    <property type="evidence" value="ECO:0007669"/>
    <property type="project" value="UniProtKB-SubCell"/>
</dbReference>
<dbReference type="SMART" id="SM00387">
    <property type="entry name" value="HATPase_c"/>
    <property type="match status" value="1"/>
</dbReference>
<dbReference type="Proteomes" id="UP000321814">
    <property type="component" value="Unassembled WGS sequence"/>
</dbReference>
<evidence type="ECO:0000256" key="6">
    <source>
        <dbReference type="ARBA" id="ARBA00022679"/>
    </source>
</evidence>
<evidence type="ECO:0000256" key="8">
    <source>
        <dbReference type="ARBA" id="ARBA00022741"/>
    </source>
</evidence>
<gene>
    <name evidence="17" type="ORF">FU839_18085</name>
</gene>